<reference evidence="2" key="1">
    <citation type="submission" date="2009-11" db="EMBL/GenBank/DDBJ databases">
        <authorList>
            <consortium name="The Broad Institute Genome Sequencing Platform"/>
            <person name="Ward D."/>
            <person name="Feldgarden M."/>
            <person name="Earl A."/>
            <person name="Young S.K."/>
            <person name="Zeng Q."/>
            <person name="Koehrsen M."/>
            <person name="Alvarado L."/>
            <person name="Berlin A."/>
            <person name="Bochicchio J."/>
            <person name="Borenstein D."/>
            <person name="Chapman S.B."/>
            <person name="Chen Z."/>
            <person name="Engels R."/>
            <person name="Freedman E."/>
            <person name="Gellesch M."/>
            <person name="Goldberg J."/>
            <person name="Griggs A."/>
            <person name="Gujja S."/>
            <person name="Heilman E."/>
            <person name="Heiman D."/>
            <person name="Hepburn T."/>
            <person name="Howarth C."/>
            <person name="Jen D."/>
            <person name="Larson L."/>
            <person name="Lewis B."/>
            <person name="Mehta T."/>
            <person name="Park D."/>
            <person name="Pearson M."/>
            <person name="Roberts A."/>
            <person name="Saif S."/>
            <person name="Shea T."/>
            <person name="Shenoy N."/>
            <person name="Sisk P."/>
            <person name="Stolte C."/>
            <person name="Sykes S."/>
            <person name="Thomson T."/>
            <person name="Walk T."/>
            <person name="White J."/>
            <person name="Yandava C."/>
            <person name="Izard J."/>
            <person name="Baranova O.V."/>
            <person name="Blanton J.M."/>
            <person name="Tanner A.C."/>
            <person name="Dewhirst F.E."/>
            <person name="Haas B."/>
            <person name="Nusbaum C."/>
            <person name="Birren B."/>
        </authorList>
    </citation>
    <scope>NUCLEOTIDE SEQUENCE [LARGE SCALE GENOMIC DNA]</scope>
    <source>
        <strain evidence="2">1-1 BBBD Race 1</strain>
    </source>
</reference>
<gene>
    <name evidence="2" type="ORF">PTTG_07441</name>
</gene>
<dbReference type="EMBL" id="ADAS02002429">
    <property type="protein sequence ID" value="OAV85843.1"/>
    <property type="molecule type" value="Genomic_DNA"/>
</dbReference>
<dbReference type="EnsemblFungi" id="PTTG_07441-t43_2">
    <property type="protein sequence ID" value="PTTG_07441-t43_2-p1"/>
    <property type="gene ID" value="PTTG_07441"/>
</dbReference>
<organism evidence="2">
    <name type="scientific">Puccinia triticina (isolate 1-1 / race 1 (BBBD))</name>
    <name type="common">Brown leaf rust fungus</name>
    <dbReference type="NCBI Taxonomy" id="630390"/>
    <lineage>
        <taxon>Eukaryota</taxon>
        <taxon>Fungi</taxon>
        <taxon>Dikarya</taxon>
        <taxon>Basidiomycota</taxon>
        <taxon>Pucciniomycotina</taxon>
        <taxon>Pucciniomycetes</taxon>
        <taxon>Pucciniales</taxon>
        <taxon>Pucciniaceae</taxon>
        <taxon>Puccinia</taxon>
    </lineage>
</organism>
<dbReference type="OMA" id="TMASTRM"/>
<proteinExistence type="predicted"/>
<evidence type="ECO:0000313" key="3">
    <source>
        <dbReference type="EnsemblFungi" id="PTTG_07441-t43_1-p1"/>
    </source>
</evidence>
<dbReference type="OrthoDB" id="2500825at2759"/>
<sequence>MFFLSCCLGRSQKSDTSNDDQPLENDISNPPDLEASSAFKEIEPKLPSNSAAPRRTRTNDSNKSGKKSRSSVLSWCSVTSVVNFCHTLKSSQTSYPMEECPPTIECSSPTPAADPRTKFGEISSNMSSTIQEEGEDQFYNRRQSYSDDPFAPPTPRVARFGSFSTSSQADCSTLRSSVQSNHTEPIHLNASHIEDPVLTLPDSVCLPNIDRLSKFDFNEWNSKWMKNSPVIQPYPVRNYTMASTRMSPSPTLTYRPQHFTRRVSDPTTLGSRTNYSSRTEDSTQIPFPQL</sequence>
<protein>
    <submittedName>
        <fullName evidence="2 3">Uncharacterized protein</fullName>
    </submittedName>
</protein>
<feature type="region of interest" description="Disordered" evidence="1">
    <location>
        <begin position="8"/>
        <end position="68"/>
    </location>
</feature>
<dbReference type="VEuPathDB" id="FungiDB:PTTG_07441"/>
<dbReference type="EnsemblFungi" id="PTTG_07441-t43_1">
    <property type="protein sequence ID" value="PTTG_07441-t43_1-p1"/>
    <property type="gene ID" value="PTTG_07441"/>
</dbReference>
<reference evidence="3" key="4">
    <citation type="submission" date="2025-05" db="UniProtKB">
        <authorList>
            <consortium name="EnsemblFungi"/>
        </authorList>
    </citation>
    <scope>IDENTIFICATION</scope>
    <source>
        <strain evidence="3">isolate 1-1 / race 1 (BBBD)</strain>
    </source>
</reference>
<reference evidence="3 4" key="3">
    <citation type="journal article" date="2017" name="G3 (Bethesda)">
        <title>Comparative analysis highlights variable genome content of wheat rusts and divergence of the mating loci.</title>
        <authorList>
            <person name="Cuomo C.A."/>
            <person name="Bakkeren G."/>
            <person name="Khalil H.B."/>
            <person name="Panwar V."/>
            <person name="Joly D."/>
            <person name="Linning R."/>
            <person name="Sakthikumar S."/>
            <person name="Song X."/>
            <person name="Adiconis X."/>
            <person name="Fan L."/>
            <person name="Goldberg J.M."/>
            <person name="Levin J.Z."/>
            <person name="Young S."/>
            <person name="Zeng Q."/>
            <person name="Anikster Y."/>
            <person name="Bruce M."/>
            <person name="Wang M."/>
            <person name="Yin C."/>
            <person name="McCallum B."/>
            <person name="Szabo L.J."/>
            <person name="Hulbert S."/>
            <person name="Chen X."/>
            <person name="Fellers J.P."/>
        </authorList>
    </citation>
    <scope>NUCLEOTIDE SEQUENCE</scope>
    <source>
        <strain evidence="3">isolate 1-1 / race 1 (BBBD)</strain>
        <strain evidence="4">Isolate 1-1 / race 1 (BBBD)</strain>
    </source>
</reference>
<evidence type="ECO:0000256" key="1">
    <source>
        <dbReference type="SAM" id="MobiDB-lite"/>
    </source>
</evidence>
<reference evidence="2" key="2">
    <citation type="submission" date="2016-05" db="EMBL/GenBank/DDBJ databases">
        <title>Comparative analysis highlights variable genome content of wheat rusts and divergence of the mating loci.</title>
        <authorList>
            <person name="Cuomo C.A."/>
            <person name="Bakkeren G."/>
            <person name="Szabo L."/>
            <person name="Khalil H."/>
            <person name="Joly D."/>
            <person name="Goldberg J."/>
            <person name="Young S."/>
            <person name="Zeng Q."/>
            <person name="Fellers J."/>
        </authorList>
    </citation>
    <scope>NUCLEOTIDE SEQUENCE [LARGE SCALE GENOMIC DNA]</scope>
    <source>
        <strain evidence="2">1-1 BBBD Race 1</strain>
    </source>
</reference>
<feature type="compositionally biased region" description="Polar residues" evidence="1">
    <location>
        <begin position="265"/>
        <end position="290"/>
    </location>
</feature>
<dbReference type="AlphaFoldDB" id="A0A0C4F2W9"/>
<dbReference type="EMBL" id="ADAS02002429">
    <property type="protein sequence ID" value="OAV85842.1"/>
    <property type="molecule type" value="Genomic_DNA"/>
</dbReference>
<keyword evidence="4" id="KW-1185">Reference proteome</keyword>
<feature type="region of interest" description="Disordered" evidence="1">
    <location>
        <begin position="259"/>
        <end position="290"/>
    </location>
</feature>
<name>A0A0C4F2W9_PUCT1</name>
<evidence type="ECO:0000313" key="2">
    <source>
        <dbReference type="EMBL" id="OAV85843.1"/>
    </source>
</evidence>
<dbReference type="Proteomes" id="UP000005240">
    <property type="component" value="Unassembled WGS sequence"/>
</dbReference>
<accession>A0A0C4F2W9</accession>
<evidence type="ECO:0000313" key="4">
    <source>
        <dbReference type="Proteomes" id="UP000005240"/>
    </source>
</evidence>